<evidence type="ECO:0000259" key="5">
    <source>
        <dbReference type="PROSITE" id="PS50931"/>
    </source>
</evidence>
<evidence type="ECO:0000313" key="6">
    <source>
        <dbReference type="EMBL" id="RDI19090.1"/>
    </source>
</evidence>
<protein>
    <submittedName>
        <fullName evidence="6">LysR family transcriptional regulator</fullName>
    </submittedName>
</protein>
<evidence type="ECO:0000256" key="1">
    <source>
        <dbReference type="ARBA" id="ARBA00009437"/>
    </source>
</evidence>
<dbReference type="PANTHER" id="PTHR30427:SF1">
    <property type="entry name" value="TRANSCRIPTIONAL ACTIVATOR PROTEIN LYSR"/>
    <property type="match status" value="1"/>
</dbReference>
<proteinExistence type="inferred from homology"/>
<dbReference type="PROSITE" id="PS50931">
    <property type="entry name" value="HTH_LYSR"/>
    <property type="match status" value="1"/>
</dbReference>
<dbReference type="RefSeq" id="WP_170159457.1">
    <property type="nucleotide sequence ID" value="NZ_QQAV01000013.1"/>
</dbReference>
<accession>A0A370F639</accession>
<name>A0A370F639_9BURK</name>
<evidence type="ECO:0000313" key="7">
    <source>
        <dbReference type="Proteomes" id="UP000255265"/>
    </source>
</evidence>
<dbReference type="GO" id="GO:0003700">
    <property type="term" value="F:DNA-binding transcription factor activity"/>
    <property type="evidence" value="ECO:0007669"/>
    <property type="project" value="InterPro"/>
</dbReference>
<evidence type="ECO:0000256" key="2">
    <source>
        <dbReference type="ARBA" id="ARBA00023015"/>
    </source>
</evidence>
<dbReference type="Pfam" id="PF00126">
    <property type="entry name" value="HTH_1"/>
    <property type="match status" value="1"/>
</dbReference>
<dbReference type="InterPro" id="IPR005119">
    <property type="entry name" value="LysR_subst-bd"/>
</dbReference>
<dbReference type="Gene3D" id="1.10.10.10">
    <property type="entry name" value="Winged helix-like DNA-binding domain superfamily/Winged helix DNA-binding domain"/>
    <property type="match status" value="1"/>
</dbReference>
<keyword evidence="7" id="KW-1185">Reference proteome</keyword>
<dbReference type="GO" id="GO:0010628">
    <property type="term" value="P:positive regulation of gene expression"/>
    <property type="evidence" value="ECO:0007669"/>
    <property type="project" value="TreeGrafter"/>
</dbReference>
<feature type="domain" description="HTH lysR-type" evidence="5">
    <location>
        <begin position="1"/>
        <end position="58"/>
    </location>
</feature>
<dbReference type="GO" id="GO:0043565">
    <property type="term" value="F:sequence-specific DNA binding"/>
    <property type="evidence" value="ECO:0007669"/>
    <property type="project" value="TreeGrafter"/>
</dbReference>
<comment type="caution">
    <text evidence="6">The sequence shown here is derived from an EMBL/GenBank/DDBJ whole genome shotgun (WGS) entry which is preliminary data.</text>
</comment>
<dbReference type="Gene3D" id="3.40.190.290">
    <property type="match status" value="1"/>
</dbReference>
<keyword evidence="2" id="KW-0805">Transcription regulation</keyword>
<gene>
    <name evidence="6" type="ORF">DFR41_11372</name>
</gene>
<evidence type="ECO:0000256" key="4">
    <source>
        <dbReference type="ARBA" id="ARBA00023163"/>
    </source>
</evidence>
<dbReference type="InterPro" id="IPR000847">
    <property type="entry name" value="LysR_HTH_N"/>
</dbReference>
<dbReference type="SUPFAM" id="SSF53850">
    <property type="entry name" value="Periplasmic binding protein-like II"/>
    <property type="match status" value="1"/>
</dbReference>
<dbReference type="Pfam" id="PF03466">
    <property type="entry name" value="LysR_substrate"/>
    <property type="match status" value="1"/>
</dbReference>
<dbReference type="PRINTS" id="PR00039">
    <property type="entry name" value="HTHLYSR"/>
</dbReference>
<dbReference type="InterPro" id="IPR036390">
    <property type="entry name" value="WH_DNA-bd_sf"/>
</dbReference>
<dbReference type="InterPro" id="IPR036388">
    <property type="entry name" value="WH-like_DNA-bd_sf"/>
</dbReference>
<dbReference type="STRING" id="433924.NS331_00275"/>
<reference evidence="6 7" key="1">
    <citation type="submission" date="2018-07" db="EMBL/GenBank/DDBJ databases">
        <title>Genomic Encyclopedia of Type Strains, Phase IV (KMG-IV): sequencing the most valuable type-strain genomes for metagenomic binning, comparative biology and taxonomic classification.</title>
        <authorList>
            <person name="Goeker M."/>
        </authorList>
    </citation>
    <scope>NUCLEOTIDE SEQUENCE [LARGE SCALE GENOMIC DNA]</scope>
    <source>
        <strain evidence="6 7">DSM 21352</strain>
    </source>
</reference>
<dbReference type="SUPFAM" id="SSF46785">
    <property type="entry name" value="Winged helix' DNA-binding domain"/>
    <property type="match status" value="1"/>
</dbReference>
<keyword evidence="4" id="KW-0804">Transcription</keyword>
<dbReference type="Proteomes" id="UP000255265">
    <property type="component" value="Unassembled WGS sequence"/>
</dbReference>
<organism evidence="6 7">
    <name type="scientific">Pseudacidovorax intermedius</name>
    <dbReference type="NCBI Taxonomy" id="433924"/>
    <lineage>
        <taxon>Bacteria</taxon>
        <taxon>Pseudomonadati</taxon>
        <taxon>Pseudomonadota</taxon>
        <taxon>Betaproteobacteria</taxon>
        <taxon>Burkholderiales</taxon>
        <taxon>Comamonadaceae</taxon>
        <taxon>Pseudacidovorax</taxon>
    </lineage>
</organism>
<dbReference type="EMBL" id="QQAV01000013">
    <property type="protein sequence ID" value="RDI19090.1"/>
    <property type="molecule type" value="Genomic_DNA"/>
</dbReference>
<dbReference type="PANTHER" id="PTHR30427">
    <property type="entry name" value="TRANSCRIPTIONAL ACTIVATOR PROTEIN LYSR"/>
    <property type="match status" value="1"/>
</dbReference>
<sequence>MNLRQIEVFRAVMLAGSITDAARLLHVSQPGISRMLSHIELQLGLKLFERGRGRLRPTPEAQALYEEVESVYRGVRGIETRAQALRDGTGLRLRVLCSPSAGLELVPRALQALSQRFPSAQLYMETLRAREMVGQLVHHEADVAICTLPVTHPLLTAQTLGHWTMGCVFPADHAFAQRRTVRMADLLREPLIAFSEDTPQGQLMRKAAEKAGQVPASRIEVRSGQAACALVASGAGLALVDDLTARAWRNERLAWRPIAAAPTQPVLAVRHGAMPPSSLADALVGLVGEQLREKR</sequence>
<keyword evidence="3" id="KW-0238">DNA-binding</keyword>
<comment type="similarity">
    <text evidence="1">Belongs to the LysR transcriptional regulatory family.</text>
</comment>
<dbReference type="AlphaFoldDB" id="A0A370F639"/>
<evidence type="ECO:0000256" key="3">
    <source>
        <dbReference type="ARBA" id="ARBA00023125"/>
    </source>
</evidence>